<dbReference type="InterPro" id="IPR043129">
    <property type="entry name" value="ATPase_NBD"/>
</dbReference>
<dbReference type="AlphaFoldDB" id="A0A9P4R344"/>
<dbReference type="PANTHER" id="PTHR14187">
    <property type="entry name" value="ALPHA KINASE/ELONGATION FACTOR 2 KINASE"/>
    <property type="match status" value="1"/>
</dbReference>
<accession>A0A9P4R344</accession>
<dbReference type="PANTHER" id="PTHR14187:SF82">
    <property type="entry name" value="FAMILY CHAPERONE, PUTATIVE (AFU_ORTHOLOGUE AFUA_7G08575)-RELATED"/>
    <property type="match status" value="1"/>
</dbReference>
<evidence type="ECO:0000313" key="2">
    <source>
        <dbReference type="Proteomes" id="UP000799444"/>
    </source>
</evidence>
<name>A0A9P4R344_9PLEO</name>
<dbReference type="OrthoDB" id="2963168at2759"/>
<gene>
    <name evidence="1" type="ORF">EJ04DRAFT_522759</name>
</gene>
<organism evidence="1 2">
    <name type="scientific">Polyplosphaeria fusca</name>
    <dbReference type="NCBI Taxonomy" id="682080"/>
    <lineage>
        <taxon>Eukaryota</taxon>
        <taxon>Fungi</taxon>
        <taxon>Dikarya</taxon>
        <taxon>Ascomycota</taxon>
        <taxon>Pezizomycotina</taxon>
        <taxon>Dothideomycetes</taxon>
        <taxon>Pleosporomycetidae</taxon>
        <taxon>Pleosporales</taxon>
        <taxon>Tetraplosphaeriaceae</taxon>
        <taxon>Polyplosphaeria</taxon>
    </lineage>
</organism>
<reference evidence="1" key="1">
    <citation type="journal article" date="2020" name="Stud. Mycol.">
        <title>101 Dothideomycetes genomes: a test case for predicting lifestyles and emergence of pathogens.</title>
        <authorList>
            <person name="Haridas S."/>
            <person name="Albert R."/>
            <person name="Binder M."/>
            <person name="Bloem J."/>
            <person name="Labutti K."/>
            <person name="Salamov A."/>
            <person name="Andreopoulos B."/>
            <person name="Baker S."/>
            <person name="Barry K."/>
            <person name="Bills G."/>
            <person name="Bluhm B."/>
            <person name="Cannon C."/>
            <person name="Castanera R."/>
            <person name="Culley D."/>
            <person name="Daum C."/>
            <person name="Ezra D."/>
            <person name="Gonzalez J."/>
            <person name="Henrissat B."/>
            <person name="Kuo A."/>
            <person name="Liang C."/>
            <person name="Lipzen A."/>
            <person name="Lutzoni F."/>
            <person name="Magnuson J."/>
            <person name="Mondo S."/>
            <person name="Nolan M."/>
            <person name="Ohm R."/>
            <person name="Pangilinan J."/>
            <person name="Park H.-J."/>
            <person name="Ramirez L."/>
            <person name="Alfaro M."/>
            <person name="Sun H."/>
            <person name="Tritt A."/>
            <person name="Yoshinaga Y."/>
            <person name="Zwiers L.-H."/>
            <person name="Turgeon B."/>
            <person name="Goodwin S."/>
            <person name="Spatafora J."/>
            <person name="Crous P."/>
            <person name="Grigoriev I."/>
        </authorList>
    </citation>
    <scope>NUCLEOTIDE SEQUENCE</scope>
    <source>
        <strain evidence="1">CBS 125425</strain>
    </source>
</reference>
<dbReference type="Gene3D" id="3.30.420.40">
    <property type="match status" value="2"/>
</dbReference>
<keyword evidence="2" id="KW-1185">Reference proteome</keyword>
<dbReference type="SUPFAM" id="SSF53067">
    <property type="entry name" value="Actin-like ATPase domain"/>
    <property type="match status" value="1"/>
</dbReference>
<comment type="caution">
    <text evidence="1">The sequence shown here is derived from an EMBL/GenBank/DDBJ whole genome shotgun (WGS) entry which is preliminary data.</text>
</comment>
<protein>
    <submittedName>
        <fullName evidence="1">Uncharacterized protein</fullName>
    </submittedName>
</protein>
<proteinExistence type="predicted"/>
<dbReference type="Proteomes" id="UP000799444">
    <property type="component" value="Unassembled WGS sequence"/>
</dbReference>
<dbReference type="EMBL" id="ML996134">
    <property type="protein sequence ID" value="KAF2735606.1"/>
    <property type="molecule type" value="Genomic_DNA"/>
</dbReference>
<dbReference type="Gene3D" id="3.90.640.10">
    <property type="entry name" value="Actin, Chain A, domain 4"/>
    <property type="match status" value="1"/>
</dbReference>
<evidence type="ECO:0000313" key="1">
    <source>
        <dbReference type="EMBL" id="KAF2735606.1"/>
    </source>
</evidence>
<dbReference type="CDD" id="cd10170">
    <property type="entry name" value="ASKHA_NBD_HSP70"/>
    <property type="match status" value="1"/>
</dbReference>
<sequence length="490" mass="54557">MYPSFDRCIMHFNVIAFLHTSSIFSQSSSRCGLDIDAFQRQYLLVGNLAFIYCTSLSIDSKPVSQWPLPLGSVPSNFSKWNSLVSTPAFRSTSASATQSLASKSVSPLSSSLFFATSSLINSEDLSFSLSIGDAFVICDAGGGTVDLISYEVEALTPRLKLKELIPGSMGMAGSLGLNKRFEEAVKSLIGEEEFFRIKKTKAWFRANTQFDREVKPAFRGKQTEEYFVNFPIAGLDDDFANGLESNCWRMTGDNVKDIFAPLITDIIRLIDDQVKEVKLRRNGKGVTGIFLVGGFGGSVYLKSCVEKAQPGIQVLQPSDAWSAIVKGAALSKLPQTALVSSTKATQHYGVEVWSVYDDDLDYGEKTASRRDGTTRVMTFTCTVIRFPFYRSLDAGYTDEDLIFTDEQYQSRDRTVPRHRSKGDAIQQKCVVRADFRSVDRSLFQRKIDRSGRVYYDVHYFLVVKLDSALMMFSCEADGETLAAVEATYRN</sequence>